<dbReference type="SUPFAM" id="SSF51011">
    <property type="entry name" value="Glycosyl hydrolase domain"/>
    <property type="match status" value="1"/>
</dbReference>
<evidence type="ECO:0000256" key="7">
    <source>
        <dbReference type="ARBA" id="ARBA00023295"/>
    </source>
</evidence>
<dbReference type="Pfam" id="PF22848">
    <property type="entry name" value="ASD1_dom"/>
    <property type="match status" value="1"/>
</dbReference>
<dbReference type="EMBL" id="JAHFVK010000002">
    <property type="protein sequence ID" value="MBT2134699.1"/>
    <property type="molecule type" value="Genomic_DNA"/>
</dbReference>
<evidence type="ECO:0000259" key="9">
    <source>
        <dbReference type="SMART" id="SM00813"/>
    </source>
</evidence>
<reference evidence="10 11" key="1">
    <citation type="submission" date="2021-05" db="EMBL/GenBank/DDBJ databases">
        <title>Croceibacterium sp. LX-88 genome sequence.</title>
        <authorList>
            <person name="Luo X."/>
        </authorList>
    </citation>
    <scope>NUCLEOTIDE SEQUENCE [LARGE SCALE GENOMIC DNA]</scope>
    <source>
        <strain evidence="10 11">LX-88</strain>
    </source>
</reference>
<comment type="similarity">
    <text evidence="2">Belongs to the glycosyl hydrolase 51 family.</text>
</comment>
<evidence type="ECO:0000256" key="6">
    <source>
        <dbReference type="ARBA" id="ARBA00023277"/>
    </source>
</evidence>
<dbReference type="PANTHER" id="PTHR43576">
    <property type="entry name" value="ALPHA-L-ARABINOFURANOSIDASE C-RELATED"/>
    <property type="match status" value="1"/>
</dbReference>
<evidence type="ECO:0000256" key="3">
    <source>
        <dbReference type="ARBA" id="ARBA00011165"/>
    </source>
</evidence>
<dbReference type="InterPro" id="IPR055235">
    <property type="entry name" value="ASD1_cat"/>
</dbReference>
<keyword evidence="11" id="KW-1185">Reference proteome</keyword>
<gene>
    <name evidence="10" type="ORF">KK137_10165</name>
</gene>
<keyword evidence="7" id="KW-0326">Glycosidase</keyword>
<evidence type="ECO:0000256" key="8">
    <source>
        <dbReference type="SAM" id="SignalP"/>
    </source>
</evidence>
<dbReference type="InterPro" id="IPR013780">
    <property type="entry name" value="Glyco_hydro_b"/>
</dbReference>
<dbReference type="Gene3D" id="3.20.20.80">
    <property type="entry name" value="Glycosidases"/>
    <property type="match status" value="1"/>
</dbReference>
<organism evidence="10 11">
    <name type="scientific">Croceibacterium selenioxidans</name>
    <dbReference type="NCBI Taxonomy" id="2838833"/>
    <lineage>
        <taxon>Bacteria</taxon>
        <taxon>Pseudomonadati</taxon>
        <taxon>Pseudomonadota</taxon>
        <taxon>Alphaproteobacteria</taxon>
        <taxon>Sphingomonadales</taxon>
        <taxon>Erythrobacteraceae</taxon>
        <taxon>Croceibacterium</taxon>
    </lineage>
</organism>
<dbReference type="SUPFAM" id="SSF51445">
    <property type="entry name" value="(Trans)glycosidases"/>
    <property type="match status" value="1"/>
</dbReference>
<dbReference type="Proteomes" id="UP000811255">
    <property type="component" value="Unassembled WGS sequence"/>
</dbReference>
<evidence type="ECO:0000256" key="4">
    <source>
        <dbReference type="ARBA" id="ARBA00012670"/>
    </source>
</evidence>
<keyword evidence="5" id="KW-0378">Hydrolase</keyword>
<protein>
    <recommendedName>
        <fullName evidence="4">non-reducing end alpha-L-arabinofuranosidase</fullName>
        <ecNumber evidence="4">3.2.1.55</ecNumber>
    </recommendedName>
</protein>
<dbReference type="InterPro" id="IPR010720">
    <property type="entry name" value="Alpha-L-AF_C"/>
</dbReference>
<sequence>MRRIFTIGAAALCALATQAIAQDTRVTIEASRGGSTIDRNIFGQFAEHLGTGIYDGVWVGPDSAIPNVRGIRTDVVEALKAIRVPNVRWPGGCFADEYHWKNGIGAPSARRATVNANWGGAIEPNTFGTDEFMDFVDQVGTEAYISINVGSGTFEEASEWLAYMTADQRSAAGKERAANGHSASYRIKYLGLGNETWGCGGNMRPEHYTDLMKRFARFTRNYNPAQQSGADVMQRIAVGPTDDDPAYTEAVMKAWSERDWSWSIEGLSLHSYTVPQWPPSLPSTNFGEDDYALILSTTLKMDGRLAKHSAIMDKYDPEKKVPLFVDEWGVWLAETPGTPQGFLQQQNSLRDAILAGLNFNIFARHAERVRGANIAQMVNVLQSLILTDGAKMVLTPTYWIHKMYLPMQDATFIPVRFDPGSYRHGDIVLPAVDAVAMRDTSGRLWLSLINLDPRQDRAIAIDAAGLDLKRAGGEVLTAPNVNSINTFDAPDTVAPKPISGTVRDGKVTINLPAKSVAMIALDQ</sequence>
<name>A0ABS5W4R1_9SPHN</name>
<comment type="caution">
    <text evidence="10">The sequence shown here is derived from an EMBL/GenBank/DDBJ whole genome shotgun (WGS) entry which is preliminary data.</text>
</comment>
<proteinExistence type="inferred from homology"/>
<evidence type="ECO:0000256" key="5">
    <source>
        <dbReference type="ARBA" id="ARBA00022801"/>
    </source>
</evidence>
<dbReference type="InterPro" id="IPR017853">
    <property type="entry name" value="GH"/>
</dbReference>
<dbReference type="SMART" id="SM00813">
    <property type="entry name" value="Alpha-L-AF_C"/>
    <property type="match status" value="1"/>
</dbReference>
<keyword evidence="8" id="KW-0732">Signal</keyword>
<feature type="domain" description="Alpha-L-arabinofuranosidase C-terminal" evidence="9">
    <location>
        <begin position="326"/>
        <end position="515"/>
    </location>
</feature>
<dbReference type="Pfam" id="PF06964">
    <property type="entry name" value="Alpha-L-AF_C"/>
    <property type="match status" value="1"/>
</dbReference>
<dbReference type="PANTHER" id="PTHR43576:SF2">
    <property type="entry name" value="INTRACELLULAR EXO-ALPHA-L-ARABINOFURANOSIDASE 2"/>
    <property type="match status" value="1"/>
</dbReference>
<accession>A0ABS5W4R1</accession>
<evidence type="ECO:0000256" key="1">
    <source>
        <dbReference type="ARBA" id="ARBA00001462"/>
    </source>
</evidence>
<comment type="subunit">
    <text evidence="3">Homohexamer; trimer of dimers.</text>
</comment>
<evidence type="ECO:0000313" key="10">
    <source>
        <dbReference type="EMBL" id="MBT2134699.1"/>
    </source>
</evidence>
<keyword evidence="6" id="KW-0119">Carbohydrate metabolism</keyword>
<evidence type="ECO:0000313" key="11">
    <source>
        <dbReference type="Proteomes" id="UP000811255"/>
    </source>
</evidence>
<dbReference type="Gene3D" id="2.60.40.1180">
    <property type="entry name" value="Golgi alpha-mannosidase II"/>
    <property type="match status" value="1"/>
</dbReference>
<feature type="signal peptide" evidence="8">
    <location>
        <begin position="1"/>
        <end position="21"/>
    </location>
</feature>
<evidence type="ECO:0000256" key="2">
    <source>
        <dbReference type="ARBA" id="ARBA00007186"/>
    </source>
</evidence>
<feature type="chain" id="PRO_5045206317" description="non-reducing end alpha-L-arabinofuranosidase" evidence="8">
    <location>
        <begin position="22"/>
        <end position="523"/>
    </location>
</feature>
<comment type="catalytic activity">
    <reaction evidence="1">
        <text>Hydrolysis of terminal non-reducing alpha-L-arabinofuranoside residues in alpha-L-arabinosides.</text>
        <dbReference type="EC" id="3.2.1.55"/>
    </reaction>
</comment>
<dbReference type="EC" id="3.2.1.55" evidence="4"/>
<dbReference type="RefSeq" id="WP_214536327.1">
    <property type="nucleotide sequence ID" value="NZ_JAHFVK010000002.1"/>
</dbReference>